<dbReference type="PANTHER" id="PTHR30469">
    <property type="entry name" value="MULTIDRUG RESISTANCE PROTEIN MDTA"/>
    <property type="match status" value="1"/>
</dbReference>
<dbReference type="NCBIfam" id="TIGR01730">
    <property type="entry name" value="RND_mfp"/>
    <property type="match status" value="1"/>
</dbReference>
<evidence type="ECO:0000259" key="2">
    <source>
        <dbReference type="Pfam" id="PF25954"/>
    </source>
</evidence>
<feature type="domain" description="CusB-like beta-barrel" evidence="2">
    <location>
        <begin position="204"/>
        <end position="273"/>
    </location>
</feature>
<name>A0A0C3RDN9_9PORP</name>
<dbReference type="Pfam" id="PF25967">
    <property type="entry name" value="RND-MFP_C"/>
    <property type="match status" value="1"/>
</dbReference>
<comment type="caution">
    <text evidence="4">The sequence shown here is derived from an EMBL/GenBank/DDBJ whole genome shotgun (WGS) entry which is preliminary data.</text>
</comment>
<evidence type="ECO:0000256" key="1">
    <source>
        <dbReference type="ARBA" id="ARBA00009477"/>
    </source>
</evidence>
<dbReference type="GO" id="GO:0015562">
    <property type="term" value="F:efflux transmembrane transporter activity"/>
    <property type="evidence" value="ECO:0007669"/>
    <property type="project" value="TreeGrafter"/>
</dbReference>
<dbReference type="SUPFAM" id="SSF111369">
    <property type="entry name" value="HlyD-like secretion proteins"/>
    <property type="match status" value="1"/>
</dbReference>
<dbReference type="InterPro" id="IPR006143">
    <property type="entry name" value="RND_pump_MFP"/>
</dbReference>
<dbReference type="Gene3D" id="2.40.420.20">
    <property type="match status" value="1"/>
</dbReference>
<proteinExistence type="inferred from homology"/>
<dbReference type="AlphaFoldDB" id="A0A0C3RDN9"/>
<organism evidence="4 5">
    <name type="scientific">Sanguibacteroides justesenii</name>
    <dbReference type="NCBI Taxonomy" id="1547597"/>
    <lineage>
        <taxon>Bacteria</taxon>
        <taxon>Pseudomonadati</taxon>
        <taxon>Bacteroidota</taxon>
        <taxon>Bacteroidia</taxon>
        <taxon>Bacteroidales</taxon>
        <taxon>Porphyromonadaceae</taxon>
        <taxon>Sanguibacteroides</taxon>
    </lineage>
</organism>
<dbReference type="Pfam" id="PF25954">
    <property type="entry name" value="Beta-barrel_RND_2"/>
    <property type="match status" value="1"/>
</dbReference>
<accession>A0A0C3RDN9</accession>
<protein>
    <submittedName>
        <fullName evidence="4">Hemolysin D</fullName>
    </submittedName>
</protein>
<dbReference type="Proteomes" id="UP000031980">
    <property type="component" value="Unassembled WGS sequence"/>
</dbReference>
<dbReference type="RefSeq" id="WP_041505230.1">
    <property type="nucleotide sequence ID" value="NZ_JPIU01000039.1"/>
</dbReference>
<dbReference type="Gene3D" id="1.10.287.470">
    <property type="entry name" value="Helix hairpin bin"/>
    <property type="match status" value="1"/>
</dbReference>
<dbReference type="InterPro" id="IPR058627">
    <property type="entry name" value="MdtA-like_C"/>
</dbReference>
<gene>
    <name evidence="4" type="ORF">BA92_09340</name>
</gene>
<evidence type="ECO:0000313" key="5">
    <source>
        <dbReference type="Proteomes" id="UP000031980"/>
    </source>
</evidence>
<keyword evidence="5" id="KW-1185">Reference proteome</keyword>
<dbReference type="FunFam" id="2.40.30.170:FF:000010">
    <property type="entry name" value="Efflux RND transporter periplasmic adaptor subunit"/>
    <property type="match status" value="1"/>
</dbReference>
<comment type="similarity">
    <text evidence="1">Belongs to the membrane fusion protein (MFP) (TC 8.A.1) family.</text>
</comment>
<evidence type="ECO:0000313" key="4">
    <source>
        <dbReference type="EMBL" id="KIO44396.1"/>
    </source>
</evidence>
<dbReference type="PANTHER" id="PTHR30469:SF33">
    <property type="entry name" value="SLR1207 PROTEIN"/>
    <property type="match status" value="1"/>
</dbReference>
<dbReference type="InterPro" id="IPR058792">
    <property type="entry name" value="Beta-barrel_RND_2"/>
</dbReference>
<dbReference type="EMBL" id="JPIU01000039">
    <property type="protein sequence ID" value="KIO44396.1"/>
    <property type="molecule type" value="Genomic_DNA"/>
</dbReference>
<dbReference type="Gene3D" id="2.40.50.100">
    <property type="match status" value="1"/>
</dbReference>
<evidence type="ECO:0000259" key="3">
    <source>
        <dbReference type="Pfam" id="PF25967"/>
    </source>
</evidence>
<dbReference type="Gene3D" id="2.40.30.170">
    <property type="match status" value="1"/>
</dbReference>
<sequence length="352" mass="39051">MINKNMKYIGFILLAFALNGCNSPRMGSGNENPTPVWLSEVGKRTIRQLTTTTGTAKASQKAEVKAEVTGKYILQTNPQTGRPYKLGDIVEKGAVIIRLENKEQENTVSLETKEMDLGIAEKDVKAKEILLGKGGATETELLNAKKSLLSAQLGLEKAKMDLDKLNIRAPFKGVIVNLPYYTPNVDVASNEVLLGIMDYSKMYMEIELPENAIEKVKVGQKVLVTNYNIKSDTLSGHVTQLSPAINEETRTFSGFITIDNPNLKLRPGMFAKGDIITLQKDSVVAIPKELISSRRMISVFTVERNMAEEKMVKTGISDDRFIEIESGLNAGDKIVTKGYEYLRNRSRVKIMK</sequence>
<feature type="domain" description="Multidrug resistance protein MdtA-like C-terminal permuted SH3" evidence="3">
    <location>
        <begin position="304"/>
        <end position="339"/>
    </location>
</feature>
<reference evidence="4 5" key="1">
    <citation type="submission" date="2014-07" db="EMBL/GenBank/DDBJ databases">
        <title>Porphyromonadaceae bacterium OUH 308042 = ATCC BAA-2681 = DSM 28342 draft genome.</title>
        <authorList>
            <person name="Sydenham T.V."/>
            <person name="Hasman H."/>
            <person name="Justensen U.S."/>
        </authorList>
    </citation>
    <scope>NUCLEOTIDE SEQUENCE [LARGE SCALE GENOMIC DNA]</scope>
    <source>
        <strain evidence="4 5">OUH 308042</strain>
    </source>
</reference>
<dbReference type="GO" id="GO:1990281">
    <property type="term" value="C:efflux pump complex"/>
    <property type="evidence" value="ECO:0007669"/>
    <property type="project" value="TreeGrafter"/>
</dbReference>